<evidence type="ECO:0000256" key="3">
    <source>
        <dbReference type="ARBA" id="ARBA00022679"/>
    </source>
</evidence>
<evidence type="ECO:0000256" key="10">
    <source>
        <dbReference type="SAM" id="MobiDB-lite"/>
    </source>
</evidence>
<evidence type="ECO:0000256" key="7">
    <source>
        <dbReference type="ARBA" id="ARBA00022840"/>
    </source>
</evidence>
<feature type="compositionally biased region" description="Basic and acidic residues" evidence="10">
    <location>
        <begin position="9"/>
        <end position="29"/>
    </location>
</feature>
<comment type="cofactor">
    <cofactor evidence="1">
        <name>Mg(2+)</name>
        <dbReference type="ChEBI" id="CHEBI:18420"/>
    </cofactor>
</comment>
<keyword evidence="6" id="KW-0547">Nucleotide-binding</keyword>
<dbReference type="EMBL" id="HBNR01043749">
    <property type="protein sequence ID" value="CAE4603981.1"/>
    <property type="molecule type" value="Transcribed_RNA"/>
</dbReference>
<evidence type="ECO:0000256" key="4">
    <source>
        <dbReference type="ARBA" id="ARBA00022695"/>
    </source>
</evidence>
<comment type="similarity">
    <text evidence="2">Belongs to the SELO family.</text>
</comment>
<name>A0A7S4R5E6_9DINO</name>
<dbReference type="PANTHER" id="PTHR32057">
    <property type="entry name" value="PROTEIN ADENYLYLTRANSFERASE SELO, MITOCHONDRIAL"/>
    <property type="match status" value="1"/>
</dbReference>
<evidence type="ECO:0000256" key="9">
    <source>
        <dbReference type="ARBA" id="ARBA00031547"/>
    </source>
</evidence>
<organism evidence="11">
    <name type="scientific">Alexandrium monilatum</name>
    <dbReference type="NCBI Taxonomy" id="311494"/>
    <lineage>
        <taxon>Eukaryota</taxon>
        <taxon>Sar</taxon>
        <taxon>Alveolata</taxon>
        <taxon>Dinophyceae</taxon>
        <taxon>Gonyaulacales</taxon>
        <taxon>Pyrocystaceae</taxon>
        <taxon>Alexandrium</taxon>
    </lineage>
</organism>
<keyword evidence="5" id="KW-0479">Metal-binding</keyword>
<dbReference type="Pfam" id="PF02696">
    <property type="entry name" value="SelO"/>
    <property type="match status" value="1"/>
</dbReference>
<keyword evidence="4" id="KW-0548">Nucleotidyltransferase</keyword>
<keyword evidence="8" id="KW-0460">Magnesium</keyword>
<evidence type="ECO:0000256" key="5">
    <source>
        <dbReference type="ARBA" id="ARBA00022723"/>
    </source>
</evidence>
<accession>A0A7S4R5E6</accession>
<dbReference type="GO" id="GO:0070733">
    <property type="term" value="F:AMPylase activity"/>
    <property type="evidence" value="ECO:0007669"/>
    <property type="project" value="TreeGrafter"/>
</dbReference>
<dbReference type="HAMAP" id="MF_00692">
    <property type="entry name" value="SelO"/>
    <property type="match status" value="1"/>
</dbReference>
<evidence type="ECO:0000256" key="2">
    <source>
        <dbReference type="ARBA" id="ARBA00009747"/>
    </source>
</evidence>
<keyword evidence="7" id="KW-0067">ATP-binding</keyword>
<dbReference type="AlphaFoldDB" id="A0A7S4R5E6"/>
<dbReference type="PANTHER" id="PTHR32057:SF14">
    <property type="entry name" value="PROTEIN ADENYLYLTRANSFERASE SELO, MITOCHONDRIAL"/>
    <property type="match status" value="1"/>
</dbReference>
<gene>
    <name evidence="11" type="ORF">AMON00008_LOCUS30444</name>
</gene>
<dbReference type="GO" id="GO:0046872">
    <property type="term" value="F:metal ion binding"/>
    <property type="evidence" value="ECO:0007669"/>
    <property type="project" value="UniProtKB-KW"/>
</dbReference>
<sequence length="625" mass="68655">MEPLAGLRRSADHSWLDRLSPDPETEAHAPNKRSRQVRSGHYVRVLPTPLPKPKLVIHSPAMAKALGISEEECASEAFVAFFSGEQGRVAELQSWCTPYALSIMGRPHFNNCPFGNGNGYGDGRAVSVGEVVVEGRRWEMQLKGGGTTPFCRGADGRAVLRSSVREFIASEAMHNMGVETTRALSLIVSGSETTQRPWYSRMSDGPGVWDPDTRITEPCAITTRVAPSFLRVGHVDLFARRARATGGEEQRAQHRQMVEHALFREYPDLAPDAALEERALALLSAAADRLGAMVAGWLRVGYCQGNFNGDNCLVGGRTMDYGPFGFIEEYDPLFAKWTGSGQHFAFMSQPEAAAANYKTLVDAVAPVFGKELRQRAEQAARKGTEAIFAKAEDVWRAKMGLSEAAAGTAKELWRDLEPLMRRSKIDYTVFWRQLAAVAERQEGAGDILEPLRQAFYSPPEPQLAAKWEAWLRRWLGSLGGLAVGAAVRISGIQQRPELNGQIGTVKLWNAQKERWGVCLHDGSDVALKEANLEEVAEGAAAGGAPGGGGVMAVARRMRATNPKYVPREWMLVQAYERANHGDFGLVHELYGLFLDPYGEQPELEKKYFKRAPPEALTRGGCAKMS</sequence>
<dbReference type="GO" id="GO:0005524">
    <property type="term" value="F:ATP binding"/>
    <property type="evidence" value="ECO:0007669"/>
    <property type="project" value="UniProtKB-KW"/>
</dbReference>
<keyword evidence="3" id="KW-0808">Transferase</keyword>
<evidence type="ECO:0000256" key="6">
    <source>
        <dbReference type="ARBA" id="ARBA00022741"/>
    </source>
</evidence>
<protein>
    <recommendedName>
        <fullName evidence="9">Selenoprotein O</fullName>
    </recommendedName>
</protein>
<feature type="region of interest" description="Disordered" evidence="10">
    <location>
        <begin position="1"/>
        <end position="40"/>
    </location>
</feature>
<dbReference type="InterPro" id="IPR003846">
    <property type="entry name" value="SelO"/>
</dbReference>
<reference evidence="11" key="1">
    <citation type="submission" date="2021-01" db="EMBL/GenBank/DDBJ databases">
        <authorList>
            <person name="Corre E."/>
            <person name="Pelletier E."/>
            <person name="Niang G."/>
            <person name="Scheremetjew M."/>
            <person name="Finn R."/>
            <person name="Kale V."/>
            <person name="Holt S."/>
            <person name="Cochrane G."/>
            <person name="Meng A."/>
            <person name="Brown T."/>
            <person name="Cohen L."/>
        </authorList>
    </citation>
    <scope>NUCLEOTIDE SEQUENCE</scope>
    <source>
        <strain evidence="11">CCMP3105</strain>
    </source>
</reference>
<proteinExistence type="inferred from homology"/>
<evidence type="ECO:0000256" key="1">
    <source>
        <dbReference type="ARBA" id="ARBA00001946"/>
    </source>
</evidence>
<dbReference type="GO" id="GO:0005739">
    <property type="term" value="C:mitochondrion"/>
    <property type="evidence" value="ECO:0007669"/>
    <property type="project" value="TreeGrafter"/>
</dbReference>
<evidence type="ECO:0000313" key="11">
    <source>
        <dbReference type="EMBL" id="CAE4603981.1"/>
    </source>
</evidence>
<evidence type="ECO:0000256" key="8">
    <source>
        <dbReference type="ARBA" id="ARBA00022842"/>
    </source>
</evidence>